<evidence type="ECO:0000313" key="1">
    <source>
        <dbReference type="EMBL" id="SIS97859.1"/>
    </source>
</evidence>
<dbReference type="STRING" id="619304.SAMN05421760_109145"/>
<evidence type="ECO:0000313" key="2">
    <source>
        <dbReference type="Proteomes" id="UP000185999"/>
    </source>
</evidence>
<proteinExistence type="predicted"/>
<accession>A0A1N7NI48</accession>
<dbReference type="Gene3D" id="2.120.10.80">
    <property type="entry name" value="Kelch-type beta propeller"/>
    <property type="match status" value="1"/>
</dbReference>
<dbReference type="SUPFAM" id="SSF63825">
    <property type="entry name" value="YWTD domain"/>
    <property type="match status" value="1"/>
</dbReference>
<sequence length="439" mass="48714">MDKKNSLMMTNLSAKRKKTTPSWVGAMKTGHWYRISGDQPDLGLAPTPSGTRYLEDGDPAKDVNLNPSRSLEMRARRLLGRYAKAPWSGRCDFWSITETWNGAAFADYFGDSGSMIIFGGGHNDYFGSDVHAFDLATRQWSRISDGYVSGKMNEYGAGAIYEDACYPNGSPLPPHTYGYVQYDPVGNDYILFKGQRQLGPEVEAIAIPHILNLDTLRWRRGPKHPEAELTSGGWTAWDPMRRILWGNSGDDGNTFIGYSPDGENKEGTFGTWGACQTSKLPDSADHNAMAYDPTQDRLIIAEHKKSRLLSINPAAPEEPIRTLISNFTPAIHPYASLEYAPKMNALIYYAASNGGELFCVRKNGESNVADQNQETFSWEGITAETNQLNPITHAAKISQHPTNVEQTFGRFRVASYDGVDIGILIRHIDSPVYVIKLPC</sequence>
<organism evidence="1 2">
    <name type="scientific">Neptunomonas antarctica</name>
    <dbReference type="NCBI Taxonomy" id="619304"/>
    <lineage>
        <taxon>Bacteria</taxon>
        <taxon>Pseudomonadati</taxon>
        <taxon>Pseudomonadota</taxon>
        <taxon>Gammaproteobacteria</taxon>
        <taxon>Oceanospirillales</taxon>
        <taxon>Oceanospirillaceae</taxon>
        <taxon>Neptunomonas</taxon>
    </lineage>
</organism>
<protein>
    <submittedName>
        <fullName evidence="1">Uncharacterized protein</fullName>
    </submittedName>
</protein>
<reference evidence="2" key="1">
    <citation type="submission" date="2017-01" db="EMBL/GenBank/DDBJ databases">
        <authorList>
            <person name="Varghese N."/>
            <person name="Submissions S."/>
        </authorList>
    </citation>
    <scope>NUCLEOTIDE SEQUENCE [LARGE SCALE GENOMIC DNA]</scope>
    <source>
        <strain evidence="2">DSM 22306</strain>
    </source>
</reference>
<dbReference type="InterPro" id="IPR015915">
    <property type="entry name" value="Kelch-typ_b-propeller"/>
</dbReference>
<dbReference type="AlphaFoldDB" id="A0A1N7NI48"/>
<dbReference type="EMBL" id="FTOE01000009">
    <property type="protein sequence ID" value="SIS97859.1"/>
    <property type="molecule type" value="Genomic_DNA"/>
</dbReference>
<gene>
    <name evidence="1" type="ORF">SAMN05421760_109145</name>
</gene>
<dbReference type="Proteomes" id="UP000185999">
    <property type="component" value="Unassembled WGS sequence"/>
</dbReference>
<keyword evidence="2" id="KW-1185">Reference proteome</keyword>
<name>A0A1N7NI48_9GAMM</name>